<comment type="caution">
    <text evidence="2">The sequence shown here is derived from an EMBL/GenBank/DDBJ whole genome shotgun (WGS) entry which is preliminary data.</text>
</comment>
<feature type="transmembrane region" description="Helical" evidence="1">
    <location>
        <begin position="64"/>
        <end position="88"/>
    </location>
</feature>
<protein>
    <submittedName>
        <fullName evidence="2">Uncharacterized protein</fullName>
    </submittedName>
</protein>
<sequence>MSKRAKWLLRTFTFLVMMYLLLISGIFYPLAQRLQIPFASFMNYFNFGDPVLFTDYYSDNLEHIWLYIYVSMNIFSGVTLVTFFEFLVKLAKKNG</sequence>
<keyword evidence="1" id="KW-1133">Transmembrane helix</keyword>
<dbReference type="AlphaFoldDB" id="A0AAP2AFS9"/>
<gene>
    <name evidence="2" type="ORF">I7V27_16535</name>
</gene>
<dbReference type="RefSeq" id="WP_131489665.1">
    <property type="nucleotide sequence ID" value="NZ_JAENMR010000009.1"/>
</dbReference>
<reference evidence="2" key="1">
    <citation type="submission" date="2020-12" db="EMBL/GenBank/DDBJ databases">
        <title>Draft genome sequence of Enterobacter spp., Lelliottia spp. and Serratia spp. isolated from drinking water reservoirs and lakes.</title>
        <authorList>
            <person name="Reitter C."/>
            <person name="Neuhaus K."/>
            <person name="Huegler M."/>
        </authorList>
    </citation>
    <scope>NUCLEOTIDE SEQUENCE</scope>
    <source>
        <strain evidence="2">TZW15</strain>
    </source>
</reference>
<keyword evidence="1" id="KW-0472">Membrane</keyword>
<evidence type="ECO:0000313" key="3">
    <source>
        <dbReference type="Proteomes" id="UP000653275"/>
    </source>
</evidence>
<feature type="transmembrane region" description="Helical" evidence="1">
    <location>
        <begin position="12"/>
        <end position="31"/>
    </location>
</feature>
<proteinExistence type="predicted"/>
<accession>A0AAP2AFS9</accession>
<name>A0AAP2AFS9_LELAM</name>
<keyword evidence="1" id="KW-0812">Transmembrane</keyword>
<evidence type="ECO:0000313" key="2">
    <source>
        <dbReference type="EMBL" id="MBL5936048.1"/>
    </source>
</evidence>
<dbReference type="Proteomes" id="UP000653275">
    <property type="component" value="Unassembled WGS sequence"/>
</dbReference>
<organism evidence="2 3">
    <name type="scientific">Lelliottia amnigena</name>
    <name type="common">Enterobacter amnigenus</name>
    <dbReference type="NCBI Taxonomy" id="61646"/>
    <lineage>
        <taxon>Bacteria</taxon>
        <taxon>Pseudomonadati</taxon>
        <taxon>Pseudomonadota</taxon>
        <taxon>Gammaproteobacteria</taxon>
        <taxon>Enterobacterales</taxon>
        <taxon>Enterobacteriaceae</taxon>
        <taxon>Lelliottia</taxon>
    </lineage>
</organism>
<dbReference type="EMBL" id="JAENMS010000009">
    <property type="protein sequence ID" value="MBL5936048.1"/>
    <property type="molecule type" value="Genomic_DNA"/>
</dbReference>
<evidence type="ECO:0000256" key="1">
    <source>
        <dbReference type="SAM" id="Phobius"/>
    </source>
</evidence>